<proteinExistence type="predicted"/>
<dbReference type="Pfam" id="PF03592">
    <property type="entry name" value="Terminase_2"/>
    <property type="match status" value="1"/>
</dbReference>
<dbReference type="GO" id="GO:0051276">
    <property type="term" value="P:chromosome organization"/>
    <property type="evidence" value="ECO:0007669"/>
    <property type="project" value="InterPro"/>
</dbReference>
<dbReference type="InterPro" id="IPR038713">
    <property type="entry name" value="Terminase_Gp1_N_sf"/>
</dbReference>
<sequence length="204" mass="22892">MPKGEVLTNKQRLFIEAMLKEPNLGTAARAAGCKGSEKAVSLAGLRMSRLPLVAAELDKRRQVIQANTDINVIRTLQELGIIGFSDPAKMFDENGNMLHLMNMPEEMRRAISSVEITTEADHKPSALDEDGECEDEVIRTETTVTKVKMWDKNKALETIAKHLGMLVDLKLKRTEKTVNYVVRMPERAKSKEEWAKTVKAEKVT</sequence>
<gene>
    <name evidence="1" type="ORF">UFOVP141_13</name>
</gene>
<name>A0A6J7VL50_9CAUD</name>
<protein>
    <submittedName>
        <fullName evidence="1">Terminase small subunit</fullName>
    </submittedName>
</protein>
<accession>A0A6J7VL50</accession>
<dbReference type="Gene3D" id="1.10.10.1400">
    <property type="entry name" value="Terminase, small subunit, N-terminal DNA-binding domain, HTH motif"/>
    <property type="match status" value="1"/>
</dbReference>
<organism evidence="1">
    <name type="scientific">uncultured Caudovirales phage</name>
    <dbReference type="NCBI Taxonomy" id="2100421"/>
    <lineage>
        <taxon>Viruses</taxon>
        <taxon>Duplodnaviria</taxon>
        <taxon>Heunggongvirae</taxon>
        <taxon>Uroviricota</taxon>
        <taxon>Caudoviricetes</taxon>
        <taxon>Peduoviridae</taxon>
        <taxon>Maltschvirus</taxon>
        <taxon>Maltschvirus maltsch</taxon>
    </lineage>
</organism>
<dbReference type="InterPro" id="IPR005335">
    <property type="entry name" value="Terminase_ssu"/>
</dbReference>
<reference evidence="1" key="1">
    <citation type="submission" date="2020-05" db="EMBL/GenBank/DDBJ databases">
        <authorList>
            <person name="Chiriac C."/>
            <person name="Salcher M."/>
            <person name="Ghai R."/>
            <person name="Kavagutti S V."/>
        </authorList>
    </citation>
    <scope>NUCLEOTIDE SEQUENCE</scope>
</reference>
<evidence type="ECO:0000313" key="1">
    <source>
        <dbReference type="EMBL" id="CAB5079693.1"/>
    </source>
</evidence>
<dbReference type="EMBL" id="LR798190">
    <property type="protein sequence ID" value="CAB5079693.1"/>
    <property type="molecule type" value="Genomic_DNA"/>
</dbReference>